<dbReference type="EMBL" id="CAJNRE010004735">
    <property type="protein sequence ID" value="CAF2038473.1"/>
    <property type="molecule type" value="Genomic_DNA"/>
</dbReference>
<dbReference type="Proteomes" id="UP000663887">
    <property type="component" value="Unassembled WGS sequence"/>
</dbReference>
<dbReference type="EMBL" id="CAJOBH010000973">
    <property type="protein sequence ID" value="CAF3828503.1"/>
    <property type="molecule type" value="Genomic_DNA"/>
</dbReference>
<organism evidence="2 12">
    <name type="scientific">Rotaria magnacalcarata</name>
    <dbReference type="NCBI Taxonomy" id="392030"/>
    <lineage>
        <taxon>Eukaryota</taxon>
        <taxon>Metazoa</taxon>
        <taxon>Spiralia</taxon>
        <taxon>Gnathifera</taxon>
        <taxon>Rotifera</taxon>
        <taxon>Eurotatoria</taxon>
        <taxon>Bdelloidea</taxon>
        <taxon>Philodinida</taxon>
        <taxon>Philodinidae</taxon>
        <taxon>Rotaria</taxon>
    </lineage>
</organism>
<dbReference type="EMBL" id="CAJNRF010003746">
    <property type="protein sequence ID" value="CAF2053024.1"/>
    <property type="molecule type" value="Genomic_DNA"/>
</dbReference>
<dbReference type="AlphaFoldDB" id="A0A814PCK5"/>
<dbReference type="Proteomes" id="UP000663856">
    <property type="component" value="Unassembled WGS sequence"/>
</dbReference>
<dbReference type="PROSITE" id="PS50181">
    <property type="entry name" value="FBOX"/>
    <property type="match status" value="1"/>
</dbReference>
<dbReference type="Proteomes" id="UP000663842">
    <property type="component" value="Unassembled WGS sequence"/>
</dbReference>
<name>A0A814PCK5_9BILA</name>
<dbReference type="EMBL" id="CAJOBJ010000347">
    <property type="protein sequence ID" value="CAF3815929.1"/>
    <property type="molecule type" value="Genomic_DNA"/>
</dbReference>
<dbReference type="EMBL" id="CAJNOV010002414">
    <property type="protein sequence ID" value="CAF1102862.1"/>
    <property type="molecule type" value="Genomic_DNA"/>
</dbReference>
<protein>
    <recommendedName>
        <fullName evidence="1">F-box domain-containing protein</fullName>
    </recommendedName>
</protein>
<reference evidence="2" key="1">
    <citation type="submission" date="2021-02" db="EMBL/GenBank/DDBJ databases">
        <authorList>
            <person name="Nowell W R."/>
        </authorList>
    </citation>
    <scope>NUCLEOTIDE SEQUENCE</scope>
</reference>
<evidence type="ECO:0000313" key="13">
    <source>
        <dbReference type="Proteomes" id="UP000663866"/>
    </source>
</evidence>
<feature type="domain" description="F-box" evidence="1">
    <location>
        <begin position="2"/>
        <end position="46"/>
    </location>
</feature>
<dbReference type="EMBL" id="CAJOBG010003885">
    <property type="protein sequence ID" value="CAF4085433.1"/>
    <property type="molecule type" value="Genomic_DNA"/>
</dbReference>
<evidence type="ECO:0000313" key="3">
    <source>
        <dbReference type="EMBL" id="CAF1466357.1"/>
    </source>
</evidence>
<dbReference type="Proteomes" id="UP000663866">
    <property type="component" value="Unassembled WGS sequence"/>
</dbReference>
<dbReference type="OrthoDB" id="10013349at2759"/>
<evidence type="ECO:0000313" key="9">
    <source>
        <dbReference type="EMBL" id="CAF3877282.1"/>
    </source>
</evidence>
<proteinExistence type="predicted"/>
<evidence type="ECO:0000259" key="1">
    <source>
        <dbReference type="PROSITE" id="PS50181"/>
    </source>
</evidence>
<dbReference type="Proteomes" id="UP000681967">
    <property type="component" value="Unassembled WGS sequence"/>
</dbReference>
<sequence>MILTLEDLPNEILLLMFNHLPIIDILYSFYRLNYRFTLLVQTFKHLHIDFSCQPLSKTQFICIINQLHSLDIKSIRISNRYYIDAITFFITHILPNQLIHFRSLLLTDADRNTIVKIVHNYPKLTLLSIESSLWRSMPRRFLPHFSNLTHCRLPTLDLLNGCHLKIIDLTLDHCTSDNLIQLNTIVPNVRCLALILTNNTNIPPLINFPIDLISLKLILRSVLFNEFERLIMMIKYVKNLTVSFSNTEHEVHCFDEYLLGECWFSINQYVKNLQFSIIVNQTFAVFSISNLISPFNWFQRKIICQPIDDTNGYHLFSLPFIDDMYTINTNHLQNIMIDSKDFIRVNHLHLTIPNNDIQSSFNLSSNFIFQNLKTLTVISHRVNDMMRSFIDNVMINTRLQTLELRFTITNNSCRKWFDRFIYCLPSSIHTLILSTTCTTFLSDMLDNNSTLLPNIKRLICSVKNQDHFDTLILLLLETMHGKSLIYLNISLENSSKSSSLLSGWLLKTSYLEKATIKCSDRQCAIWI</sequence>
<comment type="caution">
    <text evidence="2">The sequence shown here is derived from an EMBL/GenBank/DDBJ whole genome shotgun (WGS) entry which is preliminary data.</text>
</comment>
<evidence type="ECO:0000313" key="11">
    <source>
        <dbReference type="EMBL" id="CAF4121046.1"/>
    </source>
</evidence>
<dbReference type="EMBL" id="CAJOBI010001361">
    <property type="protein sequence ID" value="CAF3877282.1"/>
    <property type="molecule type" value="Genomic_DNA"/>
</dbReference>
<gene>
    <name evidence="8" type="ORF">BYL167_LOCUS4559</name>
    <name evidence="2" type="ORF">CJN711_LOCUS7240</name>
    <name evidence="7" type="ORF">GIL414_LOCUS1920</name>
    <name evidence="3" type="ORF">KQP761_LOCUS12806</name>
    <name evidence="4" type="ORF">MBJ925_LOCUS11052</name>
    <name evidence="10" type="ORF">OVN521_LOCUS20038</name>
    <name evidence="9" type="ORF">SMN809_LOCUS5421</name>
    <name evidence="11" type="ORF">UXM345_LOCUS23408</name>
    <name evidence="5" type="ORF">WKI299_LOCUS10592</name>
    <name evidence="6" type="ORF">XDN619_LOCUS24518</name>
</gene>
<dbReference type="Proteomes" id="UP000681720">
    <property type="component" value="Unassembled WGS sequence"/>
</dbReference>
<dbReference type="EMBL" id="CAJNRG010011120">
    <property type="protein sequence ID" value="CAF2129682.1"/>
    <property type="molecule type" value="Genomic_DNA"/>
</dbReference>
<dbReference type="EMBL" id="CAJNOW010005859">
    <property type="protein sequence ID" value="CAF1466357.1"/>
    <property type="molecule type" value="Genomic_DNA"/>
</dbReference>
<dbReference type="EMBL" id="CAJOBF010004033">
    <property type="protein sequence ID" value="CAF4121046.1"/>
    <property type="molecule type" value="Genomic_DNA"/>
</dbReference>
<dbReference type="Proteomes" id="UP000663824">
    <property type="component" value="Unassembled WGS sequence"/>
</dbReference>
<evidence type="ECO:0000313" key="10">
    <source>
        <dbReference type="EMBL" id="CAF4085433.1"/>
    </source>
</evidence>
<evidence type="ECO:0000313" key="5">
    <source>
        <dbReference type="EMBL" id="CAF2053024.1"/>
    </source>
</evidence>
<evidence type="ECO:0000313" key="7">
    <source>
        <dbReference type="EMBL" id="CAF3815929.1"/>
    </source>
</evidence>
<accession>A0A814PCK5</accession>
<evidence type="ECO:0000313" key="6">
    <source>
        <dbReference type="EMBL" id="CAF2129682.1"/>
    </source>
</evidence>
<evidence type="ECO:0000313" key="12">
    <source>
        <dbReference type="Proteomes" id="UP000663855"/>
    </source>
</evidence>
<evidence type="ECO:0000313" key="4">
    <source>
        <dbReference type="EMBL" id="CAF2038473.1"/>
    </source>
</evidence>
<dbReference type="InterPro" id="IPR001810">
    <property type="entry name" value="F-box_dom"/>
</dbReference>
<evidence type="ECO:0000313" key="2">
    <source>
        <dbReference type="EMBL" id="CAF1102862.1"/>
    </source>
</evidence>
<dbReference type="Proteomes" id="UP000663834">
    <property type="component" value="Unassembled WGS sequence"/>
</dbReference>
<dbReference type="Proteomes" id="UP000676336">
    <property type="component" value="Unassembled WGS sequence"/>
</dbReference>
<keyword evidence="13" id="KW-1185">Reference proteome</keyword>
<dbReference type="Proteomes" id="UP000663855">
    <property type="component" value="Unassembled WGS sequence"/>
</dbReference>
<evidence type="ECO:0000313" key="8">
    <source>
        <dbReference type="EMBL" id="CAF3828503.1"/>
    </source>
</evidence>